<dbReference type="PANTHER" id="PTHR33608">
    <property type="entry name" value="BLL2464 PROTEIN"/>
    <property type="match status" value="1"/>
</dbReference>
<organism evidence="2 3">
    <name type="scientific">Niabella ginsenosidivorans</name>
    <dbReference type="NCBI Taxonomy" id="1176587"/>
    <lineage>
        <taxon>Bacteria</taxon>
        <taxon>Pseudomonadati</taxon>
        <taxon>Bacteroidota</taxon>
        <taxon>Chitinophagia</taxon>
        <taxon>Chitinophagales</taxon>
        <taxon>Chitinophagaceae</taxon>
        <taxon>Niabella</taxon>
    </lineage>
</organism>
<protein>
    <recommendedName>
        <fullName evidence="1">DUF58 domain-containing protein</fullName>
    </recommendedName>
</protein>
<dbReference type="RefSeq" id="WP_067755956.1">
    <property type="nucleotide sequence ID" value="NZ_CP015772.1"/>
</dbReference>
<dbReference type="AlphaFoldDB" id="A0A1A9I1V8"/>
<reference evidence="2 3" key="1">
    <citation type="submission" date="2016-05" db="EMBL/GenBank/DDBJ databases">
        <title>Niabella ginsenosidivorans BS26 whole genome sequencing.</title>
        <authorList>
            <person name="Im W.T."/>
            <person name="Siddiqi M.Z."/>
        </authorList>
    </citation>
    <scope>NUCLEOTIDE SEQUENCE [LARGE SCALE GENOMIC DNA]</scope>
    <source>
        <strain evidence="2 3">BS26</strain>
    </source>
</reference>
<evidence type="ECO:0000313" key="3">
    <source>
        <dbReference type="Proteomes" id="UP000077667"/>
    </source>
</evidence>
<dbReference type="Proteomes" id="UP000077667">
    <property type="component" value="Chromosome"/>
</dbReference>
<dbReference type="EMBL" id="CP015772">
    <property type="protein sequence ID" value="ANH81513.1"/>
    <property type="molecule type" value="Genomic_DNA"/>
</dbReference>
<gene>
    <name evidence="2" type="ORF">A8C56_11460</name>
</gene>
<evidence type="ECO:0000313" key="2">
    <source>
        <dbReference type="EMBL" id="ANH81513.1"/>
    </source>
</evidence>
<keyword evidence="3" id="KW-1185">Reference proteome</keyword>
<accession>A0A1A9I1V8</accession>
<name>A0A1A9I1V8_9BACT</name>
<proteinExistence type="predicted"/>
<dbReference type="Pfam" id="PF01882">
    <property type="entry name" value="DUF58"/>
    <property type="match status" value="1"/>
</dbReference>
<dbReference type="OrthoDB" id="9776116at2"/>
<feature type="domain" description="DUF58" evidence="1">
    <location>
        <begin position="43"/>
        <end position="249"/>
    </location>
</feature>
<dbReference type="InterPro" id="IPR002881">
    <property type="entry name" value="DUF58"/>
</dbReference>
<dbReference type="KEGG" id="nia:A8C56_11460"/>
<dbReference type="PANTHER" id="PTHR33608:SF6">
    <property type="entry name" value="BLL2464 PROTEIN"/>
    <property type="match status" value="1"/>
</dbReference>
<sequence length="294" mass="33485">MRTREEILKKVRELEIRSKKLATQLFSGEYHSAFRGKGMSFKEVREYVPGDDVRFIDWNVSARIGHPYSKVFEEERELTVMLLIDISRSELFGTSYGRKRDLAAEIAAVLAFSAVANADKVGAVFYSDKVELYVPPKKGRQHALFIVREMLSLEPAGRGTSTATAIRFLTNSVKQGCIAFILSDFIDAHYEDALRVAGKKHDVIGIKLYDRMDKELPDAGLIQLMDAETGAVQWVDSGNAYVRRRYEEEFFRVTAYCADIFKKANSDLLHLKTGDDYINVLRRFFRSRVKGSVN</sequence>
<dbReference type="STRING" id="1176587.A8C56_11460"/>
<dbReference type="Gene3D" id="3.40.50.410">
    <property type="entry name" value="von Willebrand factor, type A domain"/>
    <property type="match status" value="1"/>
</dbReference>
<dbReference type="SUPFAM" id="SSF53300">
    <property type="entry name" value="vWA-like"/>
    <property type="match status" value="1"/>
</dbReference>
<dbReference type="InterPro" id="IPR036465">
    <property type="entry name" value="vWFA_dom_sf"/>
</dbReference>
<evidence type="ECO:0000259" key="1">
    <source>
        <dbReference type="Pfam" id="PF01882"/>
    </source>
</evidence>